<comment type="caution">
    <text evidence="2">The sequence shown here is derived from an EMBL/GenBank/DDBJ whole genome shotgun (WGS) entry which is preliminary data.</text>
</comment>
<protein>
    <submittedName>
        <fullName evidence="2">Uncharacterized protein</fullName>
    </submittedName>
</protein>
<keyword evidence="1" id="KW-0175">Coiled coil</keyword>
<name>A0A9D1EPP6_9FIRM</name>
<evidence type="ECO:0000313" key="3">
    <source>
        <dbReference type="Proteomes" id="UP000823935"/>
    </source>
</evidence>
<sequence>MDTKANILIVGGHASGKTVTVCSSYYRMISEGGAGKFRLVSMGDQAGQNIEQLGSMYQAMVKGEKLPPGTTESKIYEFSFNRSNRSICDIRWMDYRGALRLGEGTEEDREAFALMARNATVLIYIIPGNIISDYIHAHDPNYDWDNEKERLLASLRVDEEISQIDALLVQALKNREDLPPVLFYITKSDYIRNDSDDRKKMEALKDLIRSYNLFDFDGEEYQWKILGCHATLGRNLELDEGNHIVGGFAPEGFELPLMLTVGYRLSEAGKEWAQRECKILDEDIAALRLRQAQDSGKAASLDSRARFRSRFLNAFGRRTREQVEAEMIRENVKSMNLDIQKKEKTKASIEKKNTLGKYSMEILQYIAEKGENKVFYLNERGEERPLEEFFR</sequence>
<gene>
    <name evidence="2" type="ORF">IAB44_00285</name>
</gene>
<dbReference type="Proteomes" id="UP000823935">
    <property type="component" value="Unassembled WGS sequence"/>
</dbReference>
<dbReference type="EMBL" id="DVIQ01000002">
    <property type="protein sequence ID" value="HIS29980.1"/>
    <property type="molecule type" value="Genomic_DNA"/>
</dbReference>
<organism evidence="2 3">
    <name type="scientific">Candidatus Limivivens intestinipullorum</name>
    <dbReference type="NCBI Taxonomy" id="2840858"/>
    <lineage>
        <taxon>Bacteria</taxon>
        <taxon>Bacillati</taxon>
        <taxon>Bacillota</taxon>
        <taxon>Clostridia</taxon>
        <taxon>Lachnospirales</taxon>
        <taxon>Lachnospiraceae</taxon>
        <taxon>Lachnospiraceae incertae sedis</taxon>
        <taxon>Candidatus Limivivens</taxon>
    </lineage>
</organism>
<dbReference type="AlphaFoldDB" id="A0A9D1EPP6"/>
<proteinExistence type="predicted"/>
<evidence type="ECO:0000256" key="1">
    <source>
        <dbReference type="SAM" id="Coils"/>
    </source>
</evidence>
<accession>A0A9D1EPP6</accession>
<evidence type="ECO:0000313" key="2">
    <source>
        <dbReference type="EMBL" id="HIS29980.1"/>
    </source>
</evidence>
<feature type="coiled-coil region" evidence="1">
    <location>
        <begin position="325"/>
        <end position="352"/>
    </location>
</feature>
<reference evidence="2" key="1">
    <citation type="submission" date="2020-10" db="EMBL/GenBank/DDBJ databases">
        <authorList>
            <person name="Gilroy R."/>
        </authorList>
    </citation>
    <scope>NUCLEOTIDE SEQUENCE</scope>
    <source>
        <strain evidence="2">CHK190-19873</strain>
    </source>
</reference>
<reference evidence="2" key="2">
    <citation type="journal article" date="2021" name="PeerJ">
        <title>Extensive microbial diversity within the chicken gut microbiome revealed by metagenomics and culture.</title>
        <authorList>
            <person name="Gilroy R."/>
            <person name="Ravi A."/>
            <person name="Getino M."/>
            <person name="Pursley I."/>
            <person name="Horton D.L."/>
            <person name="Alikhan N.F."/>
            <person name="Baker D."/>
            <person name="Gharbi K."/>
            <person name="Hall N."/>
            <person name="Watson M."/>
            <person name="Adriaenssens E.M."/>
            <person name="Foster-Nyarko E."/>
            <person name="Jarju S."/>
            <person name="Secka A."/>
            <person name="Antonio M."/>
            <person name="Oren A."/>
            <person name="Chaudhuri R.R."/>
            <person name="La Ragione R."/>
            <person name="Hildebrand F."/>
            <person name="Pallen M.J."/>
        </authorList>
    </citation>
    <scope>NUCLEOTIDE SEQUENCE</scope>
    <source>
        <strain evidence="2">CHK190-19873</strain>
    </source>
</reference>